<keyword evidence="3" id="KW-1185">Reference proteome</keyword>
<dbReference type="EMBL" id="AOMA01000182">
    <property type="protein sequence ID" value="EMA30030.1"/>
    <property type="molecule type" value="Genomic_DNA"/>
</dbReference>
<dbReference type="Pfam" id="PF04069">
    <property type="entry name" value="OpuAC"/>
    <property type="match status" value="1"/>
</dbReference>
<organism evidence="2 3">
    <name type="scientific">Halobiforma nitratireducens JCM 10879</name>
    <dbReference type="NCBI Taxonomy" id="1227454"/>
    <lineage>
        <taxon>Archaea</taxon>
        <taxon>Methanobacteriati</taxon>
        <taxon>Methanobacteriota</taxon>
        <taxon>Stenosarchaea group</taxon>
        <taxon>Halobacteria</taxon>
        <taxon>Halobacteriales</taxon>
        <taxon>Natrialbaceae</taxon>
        <taxon>Halobiforma</taxon>
    </lineage>
</organism>
<dbReference type="PROSITE" id="PS51318">
    <property type="entry name" value="TAT"/>
    <property type="match status" value="1"/>
</dbReference>
<dbReference type="SUPFAM" id="SSF53850">
    <property type="entry name" value="Periplasmic binding protein-like II"/>
    <property type="match status" value="1"/>
</dbReference>
<dbReference type="Proteomes" id="UP000011607">
    <property type="component" value="Unassembled WGS sequence"/>
</dbReference>
<dbReference type="Gene3D" id="3.40.190.120">
    <property type="entry name" value="Osmoprotection protein (prox), domain 2"/>
    <property type="match status" value="1"/>
</dbReference>
<protein>
    <submittedName>
        <fullName evidence="2">Glycine/betaine ABC transporter substrate-binding protein</fullName>
    </submittedName>
</protein>
<evidence type="ECO:0000259" key="1">
    <source>
        <dbReference type="Pfam" id="PF04069"/>
    </source>
</evidence>
<dbReference type="PROSITE" id="PS51257">
    <property type="entry name" value="PROKAR_LIPOPROTEIN"/>
    <property type="match status" value="1"/>
</dbReference>
<accession>M0LDL0</accession>
<dbReference type="GO" id="GO:0043190">
    <property type="term" value="C:ATP-binding cassette (ABC) transporter complex"/>
    <property type="evidence" value="ECO:0007669"/>
    <property type="project" value="InterPro"/>
</dbReference>
<dbReference type="AlphaFoldDB" id="M0LDL0"/>
<gene>
    <name evidence="2" type="ORF">C446_16902</name>
</gene>
<dbReference type="InterPro" id="IPR006311">
    <property type="entry name" value="TAT_signal"/>
</dbReference>
<dbReference type="STRING" id="1227454.C446_16902"/>
<sequence length="326" mass="35516">MTKSETDVFSRRSLLSAGGAVAGAGLLAGCSSVENSSADGGDSLEVVVGSKNFTESILLSYMAYELLDANTDASVVDETNYGNNAETWGAFEDGTIDFYWDYTGTLWLTNPPQNDEPVIGQEEQYEAVKEEAEAEHDLEVLDMAPFENTWALVTHQETIDETGIETLSDLAAYVDDGNYDLSVAVEDDFYGRNDGWPGLVDHYDFDDEALAEWEQADGVVVVNVGLTYDEVELGTADIGVAYSTNAQLATYDLELLEDDEYFWPAYNPIPVISEEKSSPDVRDELNRIGPAIGGPGTMQELNARVDVDGEDPQDVATSFLTEQGLI</sequence>
<evidence type="ECO:0000313" key="2">
    <source>
        <dbReference type="EMBL" id="EMA30030.1"/>
    </source>
</evidence>
<reference evidence="2 3" key="1">
    <citation type="journal article" date="2014" name="PLoS Genet.">
        <title>Phylogenetically driven sequencing of extremely halophilic archaea reveals strategies for static and dynamic osmo-response.</title>
        <authorList>
            <person name="Becker E.A."/>
            <person name="Seitzer P.M."/>
            <person name="Tritt A."/>
            <person name="Larsen D."/>
            <person name="Krusor M."/>
            <person name="Yao A.I."/>
            <person name="Wu D."/>
            <person name="Madern D."/>
            <person name="Eisen J.A."/>
            <person name="Darling A.E."/>
            <person name="Facciotti M.T."/>
        </authorList>
    </citation>
    <scope>NUCLEOTIDE SEQUENCE [LARGE SCALE GENOMIC DNA]</scope>
    <source>
        <strain evidence="2 3">JCM 10879</strain>
    </source>
</reference>
<dbReference type="PATRIC" id="fig|1227454.3.peg.3461"/>
<dbReference type="Gene3D" id="3.40.190.10">
    <property type="entry name" value="Periplasmic binding protein-like II"/>
    <property type="match status" value="1"/>
</dbReference>
<evidence type="ECO:0000313" key="3">
    <source>
        <dbReference type="Proteomes" id="UP000011607"/>
    </source>
</evidence>
<dbReference type="OrthoDB" id="76236at2157"/>
<dbReference type="CDD" id="cd13528">
    <property type="entry name" value="PBP2_osmoprotectants"/>
    <property type="match status" value="1"/>
</dbReference>
<dbReference type="InterPro" id="IPR007210">
    <property type="entry name" value="ABC_Gly_betaine_transp_sub-bd"/>
</dbReference>
<dbReference type="RefSeq" id="WP_006674257.1">
    <property type="nucleotide sequence ID" value="NZ_AOMA01000182.1"/>
</dbReference>
<dbReference type="GO" id="GO:0022857">
    <property type="term" value="F:transmembrane transporter activity"/>
    <property type="evidence" value="ECO:0007669"/>
    <property type="project" value="InterPro"/>
</dbReference>
<comment type="caution">
    <text evidence="2">The sequence shown here is derived from an EMBL/GenBank/DDBJ whole genome shotgun (WGS) entry which is preliminary data.</text>
</comment>
<proteinExistence type="predicted"/>
<feature type="domain" description="ABC-type glycine betaine transport system substrate-binding" evidence="1">
    <location>
        <begin position="45"/>
        <end position="322"/>
    </location>
</feature>
<name>M0LDL0_9EURY</name>
<dbReference type="eggNOG" id="arCOG02311">
    <property type="taxonomic scope" value="Archaea"/>
</dbReference>